<dbReference type="OrthoDB" id="9178203at2"/>
<feature type="transmembrane region" description="Helical" evidence="8">
    <location>
        <begin position="111"/>
        <end position="128"/>
    </location>
</feature>
<organism evidence="10 11">
    <name type="scientific">Mucilaginibacter xinganensis</name>
    <dbReference type="NCBI Taxonomy" id="1234841"/>
    <lineage>
        <taxon>Bacteria</taxon>
        <taxon>Pseudomonadati</taxon>
        <taxon>Bacteroidota</taxon>
        <taxon>Sphingobacteriia</taxon>
        <taxon>Sphingobacteriales</taxon>
        <taxon>Sphingobacteriaceae</taxon>
        <taxon>Mucilaginibacter</taxon>
    </lineage>
</organism>
<dbReference type="EMBL" id="CP022743">
    <property type="protein sequence ID" value="ASU32980.1"/>
    <property type="molecule type" value="Genomic_DNA"/>
</dbReference>
<feature type="transmembrane region" description="Helical" evidence="8">
    <location>
        <begin position="83"/>
        <end position="104"/>
    </location>
</feature>
<keyword evidence="11" id="KW-1185">Reference proteome</keyword>
<dbReference type="GO" id="GO:0005886">
    <property type="term" value="C:plasma membrane"/>
    <property type="evidence" value="ECO:0007669"/>
    <property type="project" value="UniProtKB-SubCell"/>
</dbReference>
<evidence type="ECO:0000256" key="4">
    <source>
        <dbReference type="ARBA" id="ARBA00022679"/>
    </source>
</evidence>
<evidence type="ECO:0000259" key="9">
    <source>
        <dbReference type="Pfam" id="PF13231"/>
    </source>
</evidence>
<dbReference type="GO" id="GO:0016763">
    <property type="term" value="F:pentosyltransferase activity"/>
    <property type="evidence" value="ECO:0007669"/>
    <property type="project" value="TreeGrafter"/>
</dbReference>
<evidence type="ECO:0000256" key="2">
    <source>
        <dbReference type="ARBA" id="ARBA00022475"/>
    </source>
</evidence>
<evidence type="ECO:0000313" key="11">
    <source>
        <dbReference type="Proteomes" id="UP000215002"/>
    </source>
</evidence>
<evidence type="ECO:0000256" key="3">
    <source>
        <dbReference type="ARBA" id="ARBA00022676"/>
    </source>
</evidence>
<dbReference type="InterPro" id="IPR038731">
    <property type="entry name" value="RgtA/B/C-like"/>
</dbReference>
<dbReference type="RefSeq" id="WP_094569506.1">
    <property type="nucleotide sequence ID" value="NZ_CP022743.1"/>
</dbReference>
<keyword evidence="6 8" id="KW-1133">Transmembrane helix</keyword>
<keyword evidence="5 8" id="KW-0812">Transmembrane</keyword>
<dbReference type="InterPro" id="IPR050297">
    <property type="entry name" value="LipidA_mod_glycosyltrf_83"/>
</dbReference>
<dbReference type="PANTHER" id="PTHR33908">
    <property type="entry name" value="MANNOSYLTRANSFERASE YKCB-RELATED"/>
    <property type="match status" value="1"/>
</dbReference>
<feature type="transmembrane region" description="Helical" evidence="8">
    <location>
        <begin position="206"/>
        <end position="225"/>
    </location>
</feature>
<keyword evidence="2" id="KW-1003">Cell membrane</keyword>
<name>A0A223NT87_9SPHI</name>
<feature type="transmembrane region" description="Helical" evidence="8">
    <location>
        <begin position="332"/>
        <end position="350"/>
    </location>
</feature>
<protein>
    <recommendedName>
        <fullName evidence="9">Glycosyltransferase RgtA/B/C/D-like domain-containing protein</fullName>
    </recommendedName>
</protein>
<evidence type="ECO:0000256" key="7">
    <source>
        <dbReference type="ARBA" id="ARBA00023136"/>
    </source>
</evidence>
<accession>A0A223NT87</accession>
<dbReference type="PANTHER" id="PTHR33908:SF11">
    <property type="entry name" value="MEMBRANE PROTEIN"/>
    <property type="match status" value="1"/>
</dbReference>
<feature type="transmembrane region" description="Helical" evidence="8">
    <location>
        <begin position="307"/>
        <end position="326"/>
    </location>
</feature>
<keyword evidence="3" id="KW-0328">Glycosyltransferase</keyword>
<dbReference type="Pfam" id="PF13231">
    <property type="entry name" value="PMT_2"/>
    <property type="match status" value="1"/>
</dbReference>
<feature type="transmembrane region" description="Helical" evidence="8">
    <location>
        <begin position="272"/>
        <end position="295"/>
    </location>
</feature>
<evidence type="ECO:0000256" key="5">
    <source>
        <dbReference type="ARBA" id="ARBA00022692"/>
    </source>
</evidence>
<dbReference type="Proteomes" id="UP000215002">
    <property type="component" value="Chromosome"/>
</dbReference>
<dbReference type="GO" id="GO:0009103">
    <property type="term" value="P:lipopolysaccharide biosynthetic process"/>
    <property type="evidence" value="ECO:0007669"/>
    <property type="project" value="UniProtKB-ARBA"/>
</dbReference>
<keyword evidence="4" id="KW-0808">Transferase</keyword>
<gene>
    <name evidence="10" type="ORF">MuYL_1080</name>
</gene>
<proteinExistence type="predicted"/>
<dbReference type="KEGG" id="muc:MuYL_1080"/>
<evidence type="ECO:0000256" key="1">
    <source>
        <dbReference type="ARBA" id="ARBA00004651"/>
    </source>
</evidence>
<feature type="transmembrane region" description="Helical" evidence="8">
    <location>
        <begin position="362"/>
        <end position="383"/>
    </location>
</feature>
<comment type="subcellular location">
    <subcellularLocation>
        <location evidence="1">Cell membrane</location>
        <topology evidence="1">Multi-pass membrane protein</topology>
    </subcellularLocation>
</comment>
<evidence type="ECO:0000256" key="6">
    <source>
        <dbReference type="ARBA" id="ARBA00022989"/>
    </source>
</evidence>
<feature type="transmembrane region" description="Helical" evidence="8">
    <location>
        <begin position="162"/>
        <end position="194"/>
    </location>
</feature>
<feature type="transmembrane region" description="Helical" evidence="8">
    <location>
        <begin position="7"/>
        <end position="26"/>
    </location>
</feature>
<feature type="transmembrane region" description="Helical" evidence="8">
    <location>
        <begin position="416"/>
        <end position="436"/>
    </location>
</feature>
<sequence>MKDTNRIFYLLLFVLALAVNLAGINVKFFTDDPGLYASLAKNLLYKKDFFELFTYTNVDWLDKPHFPFWAVLLSFKIFGISTWAYRLPALLFFCISLLYTFLFTRKFYNRDIAFVAVLIIMTAQHVLLSNTDLRAEPYLMGLIIGAIYHISKLQERYTIADLLLAALLTACAIMTKGLFVLVAIGGALLGQLIFQKKLAGLVKFKWLALAVLTFIFTLPELYALYIQFDLHPEKTIFGMQHVSGIKWFLWDSQFGRFLNSGPINRKAVSGSVFFYLHTLLWAFAPWCLLFYYAIFKNIKKLFRGDKLNEYYTFSGGLLLLVLFSLSGFQLPFYTNAIFPLFAIITAPVCVEKLSAFGTKLRLIGWWIFVVTLPAIILLLHYFLKPANSWLLLVDIALFGGMVLLAVINVKELQKRVFIFSCLAALFTGFYLNTVFFKEIAAYRGEIAAAEYVNQKPFNGFPVYSLKTENNGFQFYCRRPVNYLPIAQFDKFNSTKAAIFYINQLSMDYLVQTHARFTVLHSFITYPQENIMPKFINKTTRHEVLGHVYLITKPVPGGF</sequence>
<evidence type="ECO:0000313" key="10">
    <source>
        <dbReference type="EMBL" id="ASU32980.1"/>
    </source>
</evidence>
<dbReference type="AlphaFoldDB" id="A0A223NT87"/>
<evidence type="ECO:0000256" key="8">
    <source>
        <dbReference type="SAM" id="Phobius"/>
    </source>
</evidence>
<feature type="transmembrane region" description="Helical" evidence="8">
    <location>
        <begin position="389"/>
        <end position="409"/>
    </location>
</feature>
<reference evidence="10 11" key="1">
    <citation type="submission" date="2017-08" db="EMBL/GenBank/DDBJ databases">
        <title>Complete genome sequence of Mucilaginibacter sp. strain BJC16-A31.</title>
        <authorList>
            <consortium name="Henan University of Science and Technology"/>
            <person name="You X."/>
        </authorList>
    </citation>
    <scope>NUCLEOTIDE SEQUENCE [LARGE SCALE GENOMIC DNA]</scope>
    <source>
        <strain evidence="10 11">BJC16-A31</strain>
    </source>
</reference>
<keyword evidence="7 8" id="KW-0472">Membrane</keyword>
<feature type="domain" description="Glycosyltransferase RgtA/B/C/D-like" evidence="9">
    <location>
        <begin position="62"/>
        <end position="221"/>
    </location>
</feature>